<evidence type="ECO:0000313" key="5">
    <source>
        <dbReference type="EMBL" id="TQV84438.1"/>
    </source>
</evidence>
<keyword evidence="3" id="KW-0408">Iron</keyword>
<dbReference type="Pfam" id="PF08007">
    <property type="entry name" value="JmjC_2"/>
    <property type="match status" value="1"/>
</dbReference>
<dbReference type="EMBL" id="VIKS01000014">
    <property type="protein sequence ID" value="TQV84438.1"/>
    <property type="molecule type" value="Genomic_DNA"/>
</dbReference>
<proteinExistence type="predicted"/>
<comment type="caution">
    <text evidence="5">The sequence shown here is derived from an EMBL/GenBank/DDBJ whole genome shotgun (WGS) entry which is preliminary data.</text>
</comment>
<dbReference type="Gene3D" id="2.60.120.650">
    <property type="entry name" value="Cupin"/>
    <property type="match status" value="1"/>
</dbReference>
<dbReference type="AlphaFoldDB" id="A0A545U4P7"/>
<dbReference type="Proteomes" id="UP000315439">
    <property type="component" value="Unassembled WGS sequence"/>
</dbReference>
<dbReference type="SMART" id="SM00558">
    <property type="entry name" value="JmjC"/>
    <property type="match status" value="1"/>
</dbReference>
<dbReference type="Gene3D" id="3.40.366.30">
    <property type="entry name" value="50S ribosomal protein L16 arginine hydroxylase, Chain A, Domain 2"/>
    <property type="match status" value="1"/>
</dbReference>
<dbReference type="PANTHER" id="PTHR13096:SF8">
    <property type="entry name" value="RIBOSOMAL OXYGENASE 1"/>
    <property type="match status" value="1"/>
</dbReference>
<dbReference type="GO" id="GO:0046872">
    <property type="term" value="F:metal ion binding"/>
    <property type="evidence" value="ECO:0007669"/>
    <property type="project" value="UniProtKB-KW"/>
</dbReference>
<evidence type="ECO:0000256" key="2">
    <source>
        <dbReference type="ARBA" id="ARBA00022723"/>
    </source>
</evidence>
<dbReference type="PROSITE" id="PS51184">
    <property type="entry name" value="JMJC"/>
    <property type="match status" value="1"/>
</dbReference>
<reference evidence="5 6" key="1">
    <citation type="submission" date="2019-07" db="EMBL/GenBank/DDBJ databases">
        <title>Draft genome for Aliikangiella sp. M105.</title>
        <authorList>
            <person name="Wang G."/>
        </authorList>
    </citation>
    <scope>NUCLEOTIDE SEQUENCE [LARGE SCALE GENOMIC DNA]</scope>
    <source>
        <strain evidence="5 6">M105</strain>
    </source>
</reference>
<feature type="domain" description="JmjC" evidence="4">
    <location>
        <begin position="92"/>
        <end position="220"/>
    </location>
</feature>
<dbReference type="PANTHER" id="PTHR13096">
    <property type="entry name" value="MINA53 MYC INDUCED NUCLEAR ANTIGEN"/>
    <property type="match status" value="1"/>
</dbReference>
<dbReference type="RefSeq" id="WP_142934057.1">
    <property type="nucleotide sequence ID" value="NZ_ML660170.1"/>
</dbReference>
<dbReference type="OrthoDB" id="9764016at2"/>
<gene>
    <name evidence="5" type="ORF">FLL46_22745</name>
</gene>
<dbReference type="InterPro" id="IPR003347">
    <property type="entry name" value="JmjC_dom"/>
</dbReference>
<keyword evidence="6" id="KW-1185">Reference proteome</keyword>
<comment type="cofactor">
    <cofactor evidence="1">
        <name>Fe(2+)</name>
        <dbReference type="ChEBI" id="CHEBI:29033"/>
    </cofactor>
</comment>
<accession>A0A545U4P7</accession>
<evidence type="ECO:0000256" key="1">
    <source>
        <dbReference type="ARBA" id="ARBA00001954"/>
    </source>
</evidence>
<keyword evidence="2" id="KW-0479">Metal-binding</keyword>
<sequence length="392" mass="44711">MLHNFDPAHFLTTHWQKSPCLIKNALTHRPEYLSAEELAGLSLEDEVESRIIRCDNNQWQLFHGPFDEATFDQLPDSHWTLLVQTVDYWLPEVSEFLKNFNFIPRWRFDDLMISYAVNGGGVGPHFDNYDVFLVQTSGERRWRVGRKDDISQPDSVIEGLQHVKPFDAEIDAIMQPGDILYVPPRTPHWGESIGESIGYSVGYRTLQTKDVIALLAGEFECPDVTPEVDAEDFALTPPTTESLNEFFTDKYRSKPNYSGKIEPELIQWAQKEIIKISNNQELITSLLSKFLSNPKIDSPDPVVSLPVNQSEKLHTIKMIDGVNANWFISKDGIIVNIEGETLGFPIESQPLIESVLSGEPLDIRALQRDHPKFDFSRSLARLINKGYFLTSY</sequence>
<protein>
    <recommendedName>
        <fullName evidence="4">JmjC domain-containing protein</fullName>
    </recommendedName>
</protein>
<name>A0A545U4P7_9GAMM</name>
<evidence type="ECO:0000259" key="4">
    <source>
        <dbReference type="PROSITE" id="PS51184"/>
    </source>
</evidence>
<evidence type="ECO:0000313" key="6">
    <source>
        <dbReference type="Proteomes" id="UP000315439"/>
    </source>
</evidence>
<organism evidence="5 6">
    <name type="scientific">Aliikangiella coralliicola</name>
    <dbReference type="NCBI Taxonomy" id="2592383"/>
    <lineage>
        <taxon>Bacteria</taxon>
        <taxon>Pseudomonadati</taxon>
        <taxon>Pseudomonadota</taxon>
        <taxon>Gammaproteobacteria</taxon>
        <taxon>Oceanospirillales</taxon>
        <taxon>Pleioneaceae</taxon>
        <taxon>Aliikangiella</taxon>
    </lineage>
</organism>
<dbReference type="GO" id="GO:0016706">
    <property type="term" value="F:2-oxoglutarate-dependent dioxygenase activity"/>
    <property type="evidence" value="ECO:0007669"/>
    <property type="project" value="TreeGrafter"/>
</dbReference>
<dbReference type="InterPro" id="IPR039994">
    <property type="entry name" value="NO66-like"/>
</dbReference>
<dbReference type="SUPFAM" id="SSF51197">
    <property type="entry name" value="Clavaminate synthase-like"/>
    <property type="match status" value="1"/>
</dbReference>
<evidence type="ECO:0000256" key="3">
    <source>
        <dbReference type="ARBA" id="ARBA00023004"/>
    </source>
</evidence>